<feature type="transmembrane region" description="Helical" evidence="4">
    <location>
        <begin position="268"/>
        <end position="287"/>
    </location>
</feature>
<evidence type="ECO:0000313" key="6">
    <source>
        <dbReference type="Proteomes" id="UP000319771"/>
    </source>
</evidence>
<accession>A0A538U830</accession>
<dbReference type="Pfam" id="PF13432">
    <property type="entry name" value="TPR_16"/>
    <property type="match status" value="1"/>
</dbReference>
<dbReference type="PANTHER" id="PTHR44227">
    <property type="match status" value="1"/>
</dbReference>
<proteinExistence type="predicted"/>
<dbReference type="PANTHER" id="PTHR44227:SF3">
    <property type="entry name" value="PROTEIN O-MANNOSYL-TRANSFERASE TMTC4"/>
    <property type="match status" value="1"/>
</dbReference>
<keyword evidence="2 3" id="KW-0802">TPR repeat</keyword>
<feature type="transmembrane region" description="Helical" evidence="4">
    <location>
        <begin position="395"/>
        <end position="415"/>
    </location>
</feature>
<reference evidence="5 6" key="1">
    <citation type="journal article" date="2019" name="Nat. Microbiol.">
        <title>Mediterranean grassland soil C-N compound turnover is dependent on rainfall and depth, and is mediated by genomically divergent microorganisms.</title>
        <authorList>
            <person name="Diamond S."/>
            <person name="Andeer P.F."/>
            <person name="Li Z."/>
            <person name="Crits-Christoph A."/>
            <person name="Burstein D."/>
            <person name="Anantharaman K."/>
            <person name="Lane K.R."/>
            <person name="Thomas B.C."/>
            <person name="Pan C."/>
            <person name="Northen T.R."/>
            <person name="Banfield J.F."/>
        </authorList>
    </citation>
    <scope>NUCLEOTIDE SEQUENCE [LARGE SCALE GENOMIC DNA]</scope>
    <source>
        <strain evidence="5">WS_11</strain>
    </source>
</reference>
<gene>
    <name evidence="5" type="ORF">E6K81_08610</name>
</gene>
<evidence type="ECO:0000256" key="4">
    <source>
        <dbReference type="SAM" id="Phobius"/>
    </source>
</evidence>
<dbReference type="Gene3D" id="1.25.40.10">
    <property type="entry name" value="Tetratricopeptide repeat domain"/>
    <property type="match status" value="2"/>
</dbReference>
<dbReference type="InterPro" id="IPR019734">
    <property type="entry name" value="TPR_rpt"/>
</dbReference>
<protein>
    <submittedName>
        <fullName evidence="5">Tetratricopeptide repeat protein</fullName>
    </submittedName>
</protein>
<dbReference type="SMART" id="SM00028">
    <property type="entry name" value="TPR"/>
    <property type="match status" value="5"/>
</dbReference>
<feature type="transmembrane region" description="Helical" evidence="4">
    <location>
        <begin position="192"/>
        <end position="217"/>
    </location>
</feature>
<feature type="transmembrane region" description="Helical" evidence="4">
    <location>
        <begin position="332"/>
        <end position="351"/>
    </location>
</feature>
<keyword evidence="4" id="KW-0472">Membrane</keyword>
<evidence type="ECO:0000256" key="3">
    <source>
        <dbReference type="PROSITE-ProRule" id="PRU00339"/>
    </source>
</evidence>
<dbReference type="PROSITE" id="PS50005">
    <property type="entry name" value="TPR"/>
    <property type="match status" value="2"/>
</dbReference>
<comment type="caution">
    <text evidence="5">The sequence shown here is derived from an EMBL/GenBank/DDBJ whole genome shotgun (WGS) entry which is preliminary data.</text>
</comment>
<feature type="transmembrane region" description="Helical" evidence="4">
    <location>
        <begin position="168"/>
        <end position="185"/>
    </location>
</feature>
<feature type="transmembrane region" description="Helical" evidence="4">
    <location>
        <begin position="363"/>
        <end position="383"/>
    </location>
</feature>
<dbReference type="AlphaFoldDB" id="A0A538U830"/>
<feature type="transmembrane region" description="Helical" evidence="4">
    <location>
        <begin position="26"/>
        <end position="45"/>
    </location>
</feature>
<organism evidence="5 6">
    <name type="scientific">Eiseniibacteriota bacterium</name>
    <dbReference type="NCBI Taxonomy" id="2212470"/>
    <lineage>
        <taxon>Bacteria</taxon>
        <taxon>Candidatus Eiseniibacteriota</taxon>
    </lineage>
</organism>
<evidence type="ECO:0000313" key="5">
    <source>
        <dbReference type="EMBL" id="TMQ72020.1"/>
    </source>
</evidence>
<dbReference type="EMBL" id="VBPB01000125">
    <property type="protein sequence ID" value="TMQ72020.1"/>
    <property type="molecule type" value="Genomic_DNA"/>
</dbReference>
<sequence length="704" mass="74730">MRKATREDEAERPPAAPGGGPRVRDLVLAALLIAAVVVAVFRPVLHAQALGMDDADSVTGNTLVTNPGWASAERFFTEVRHPSTVRGYYLPVTMTSLMLDWAMGGREQDLATFHRTNLVLHAVSTILVFLLLVRLFGLVVPAAVAALLFGLHPLHVQSLAWIAERKSLLASCFALAALLCYAQRARGGRWPWFVASVGLYLLALLSKPTVVMLPVMLLVLDAWPLRRLSLATVLEKWPYLLLALGSGLVTTLSITSTNSLPPAAGLPVLRMAAQIGYLLAFYAQKVVWPVGLSCLYPPPDFSAPLRMPLLGDLLGVGVAVALVVASLRWTKAVAACALMGLCALAPTFGLLRGSQVIAYDNDLDFPAVAIALLLGYGLARAWAAPGTARAGVRGAALAAGLLVVVLEARAATAALESWRDSVALWRRAVATAPDLAAAHNGLGIALGARSGPEAAIAEYRRALELDSAFFQARLNLGGALLGSGHLDEANRHLEWAQRADSGEARVPYLLGVAALNAGDRDRAAAEFRRAVALRSSFTEALDRLGDLVAAQGHCDESLQLLRRSVALAPGSAHAHFSLAWALQYCHGDGRELIAELEQAIRIAPVWVEPVRQLAWLKVLGPATVRDAAGALPLAERAVALTDHRDASALDALAAAFAANGRFPQAVGRAHEALDLASQTGLDSLAAAIRTRLALYERGIPYTGR</sequence>
<dbReference type="InterPro" id="IPR011990">
    <property type="entry name" value="TPR-like_helical_dom_sf"/>
</dbReference>
<feature type="repeat" description="TPR" evidence="3">
    <location>
        <begin position="504"/>
        <end position="537"/>
    </location>
</feature>
<evidence type="ECO:0000256" key="2">
    <source>
        <dbReference type="ARBA" id="ARBA00022803"/>
    </source>
</evidence>
<name>A0A538U830_UNCEI</name>
<dbReference type="Proteomes" id="UP000319771">
    <property type="component" value="Unassembled WGS sequence"/>
</dbReference>
<feature type="transmembrane region" description="Helical" evidence="4">
    <location>
        <begin position="237"/>
        <end position="256"/>
    </location>
</feature>
<evidence type="ECO:0000256" key="1">
    <source>
        <dbReference type="ARBA" id="ARBA00022737"/>
    </source>
</evidence>
<feature type="transmembrane region" description="Helical" evidence="4">
    <location>
        <begin position="118"/>
        <end position="148"/>
    </location>
</feature>
<keyword evidence="4" id="KW-0812">Transmembrane</keyword>
<dbReference type="InterPro" id="IPR052346">
    <property type="entry name" value="O-mannosyl-transferase_TMTC"/>
</dbReference>
<feature type="repeat" description="TPR" evidence="3">
    <location>
        <begin position="538"/>
        <end position="571"/>
    </location>
</feature>
<dbReference type="SUPFAM" id="SSF48452">
    <property type="entry name" value="TPR-like"/>
    <property type="match status" value="1"/>
</dbReference>
<keyword evidence="4" id="KW-1133">Transmembrane helix</keyword>
<keyword evidence="1" id="KW-0677">Repeat</keyword>
<feature type="transmembrane region" description="Helical" evidence="4">
    <location>
        <begin position="307"/>
        <end position="325"/>
    </location>
</feature>